<dbReference type="Gene3D" id="2.60.40.180">
    <property type="entry name" value="Transthyretin/hydroxyisourate hydrolase domain"/>
    <property type="match status" value="1"/>
</dbReference>
<sequence>MSAGGISVHAVDVAEGCPAVGLRVEIAVLDASGRRAVAEGVIGPDGSFDHPVVRGVGVGAGTYEAVFHLGAYFTAQGRPGPHFLDQVPFRFTVVRPAEHHHLPLKFTRFGYAVFRGV</sequence>
<dbReference type="PANTHER" id="PTHR10395:SF7">
    <property type="entry name" value="5-HYDROXYISOURATE HYDROLASE"/>
    <property type="match status" value="1"/>
</dbReference>
<organism evidence="2 3">
    <name type="scientific">Methylobacterium variabile</name>
    <dbReference type="NCBI Taxonomy" id="298794"/>
    <lineage>
        <taxon>Bacteria</taxon>
        <taxon>Pseudomonadati</taxon>
        <taxon>Pseudomonadota</taxon>
        <taxon>Alphaproteobacteria</taxon>
        <taxon>Hyphomicrobiales</taxon>
        <taxon>Methylobacteriaceae</taxon>
        <taxon>Methylobacterium</taxon>
    </lineage>
</organism>
<accession>A0A0J6SYH5</accession>
<evidence type="ECO:0000313" key="2">
    <source>
        <dbReference type="EMBL" id="KMO38784.1"/>
    </source>
</evidence>
<keyword evidence="3" id="KW-1185">Reference proteome</keyword>
<dbReference type="AlphaFoldDB" id="A0A0J6SYH5"/>
<evidence type="ECO:0000259" key="1">
    <source>
        <dbReference type="Pfam" id="PF00576"/>
    </source>
</evidence>
<evidence type="ECO:0000313" key="3">
    <source>
        <dbReference type="Proteomes" id="UP000035955"/>
    </source>
</evidence>
<dbReference type="Proteomes" id="UP000035955">
    <property type="component" value="Unassembled WGS sequence"/>
</dbReference>
<dbReference type="PATRIC" id="fig|298794.3.peg.6879"/>
<feature type="domain" description="Transthyretin/hydroxyisourate hydrolase" evidence="1">
    <location>
        <begin position="6"/>
        <end position="116"/>
    </location>
</feature>
<dbReference type="PANTHER" id="PTHR10395">
    <property type="entry name" value="URICASE AND TRANSTHYRETIN-RELATED"/>
    <property type="match status" value="1"/>
</dbReference>
<protein>
    <submittedName>
        <fullName evidence="2">Transthyretin</fullName>
    </submittedName>
</protein>
<reference evidence="2 3" key="1">
    <citation type="submission" date="2015-03" db="EMBL/GenBank/DDBJ databases">
        <title>Genome sequencing of Methylobacterium variabile DSM 16961.</title>
        <authorList>
            <person name="Chaudhry V."/>
            <person name="Patil P.B."/>
        </authorList>
    </citation>
    <scope>NUCLEOTIDE SEQUENCE [LARGE SCALE GENOMIC DNA]</scope>
    <source>
        <strain evidence="2 3">DSM 16961</strain>
    </source>
</reference>
<dbReference type="RefSeq" id="WP_048444316.1">
    <property type="nucleotide sequence ID" value="NZ_LABY01000069.1"/>
</dbReference>
<dbReference type="OrthoDB" id="9792386at2"/>
<dbReference type="GO" id="GO:0006144">
    <property type="term" value="P:purine nucleobase metabolic process"/>
    <property type="evidence" value="ECO:0007669"/>
    <property type="project" value="TreeGrafter"/>
</dbReference>
<dbReference type="Pfam" id="PF00576">
    <property type="entry name" value="Transthyretin"/>
    <property type="match status" value="1"/>
</dbReference>
<dbReference type="EMBL" id="LABY01000069">
    <property type="protein sequence ID" value="KMO38784.1"/>
    <property type="molecule type" value="Genomic_DNA"/>
</dbReference>
<proteinExistence type="predicted"/>
<dbReference type="InterPro" id="IPR036817">
    <property type="entry name" value="Transthyretin/HIU_hydrolase_sf"/>
</dbReference>
<gene>
    <name evidence="2" type="ORF">VQ02_11240</name>
</gene>
<dbReference type="InterPro" id="IPR023416">
    <property type="entry name" value="Transthyretin/HIU_hydrolase_d"/>
</dbReference>
<dbReference type="SUPFAM" id="SSF49472">
    <property type="entry name" value="Transthyretin (synonym: prealbumin)"/>
    <property type="match status" value="1"/>
</dbReference>
<name>A0A0J6SYH5_9HYPH</name>
<comment type="caution">
    <text evidence="2">The sequence shown here is derived from an EMBL/GenBank/DDBJ whole genome shotgun (WGS) entry which is preliminary data.</text>
</comment>